<gene>
    <name evidence="3" type="ORF">SAMN05421579_11338</name>
</gene>
<feature type="region of interest" description="Disordered" evidence="1">
    <location>
        <begin position="51"/>
        <end position="80"/>
    </location>
</feature>
<dbReference type="Proteomes" id="UP000199011">
    <property type="component" value="Unassembled WGS sequence"/>
</dbReference>
<evidence type="ECO:0000313" key="3">
    <source>
        <dbReference type="EMBL" id="SFN64053.1"/>
    </source>
</evidence>
<dbReference type="RefSeq" id="WP_092519068.1">
    <property type="nucleotide sequence ID" value="NZ_CAWRAH010000032.1"/>
</dbReference>
<dbReference type="EMBL" id="FOVO01000013">
    <property type="protein sequence ID" value="SFN64053.1"/>
    <property type="molecule type" value="Genomic_DNA"/>
</dbReference>
<dbReference type="InterPro" id="IPR032475">
    <property type="entry name" value="Protealysin_N_PP"/>
</dbReference>
<evidence type="ECO:0000256" key="1">
    <source>
        <dbReference type="SAM" id="MobiDB-lite"/>
    </source>
</evidence>
<evidence type="ECO:0000259" key="2">
    <source>
        <dbReference type="Pfam" id="PF16485"/>
    </source>
</evidence>
<dbReference type="OrthoDB" id="6445763at2"/>
<name>A0A1I5ANM5_9GAMM</name>
<reference evidence="4" key="1">
    <citation type="submission" date="2016-10" db="EMBL/GenBank/DDBJ databases">
        <authorList>
            <person name="Varghese N."/>
            <person name="Submissions S."/>
        </authorList>
    </citation>
    <scope>NUCLEOTIDE SEQUENCE [LARGE SCALE GENOMIC DNA]</scope>
    <source>
        <strain evidence="4">DSM 16522</strain>
    </source>
</reference>
<protein>
    <submittedName>
        <fullName evidence="3">Protealysin propeptide</fullName>
    </submittedName>
</protein>
<keyword evidence="4" id="KW-1185">Reference proteome</keyword>
<accession>A0A1I5ANM5</accession>
<dbReference type="Pfam" id="PF16485">
    <property type="entry name" value="PLN_propep"/>
    <property type="match status" value="1"/>
</dbReference>
<evidence type="ECO:0000313" key="4">
    <source>
        <dbReference type="Proteomes" id="UP000199011"/>
    </source>
</evidence>
<organism evidence="3 4">
    <name type="scientific">Xenorhabdus japonica</name>
    <dbReference type="NCBI Taxonomy" id="53341"/>
    <lineage>
        <taxon>Bacteria</taxon>
        <taxon>Pseudomonadati</taxon>
        <taxon>Pseudomonadota</taxon>
        <taxon>Gammaproteobacteria</taxon>
        <taxon>Enterobacterales</taxon>
        <taxon>Morganellaceae</taxon>
        <taxon>Xenorhabdus</taxon>
    </lineage>
</organism>
<feature type="domain" description="Protealysin N-terminal propeptide" evidence="2">
    <location>
        <begin position="9"/>
        <end position="46"/>
    </location>
</feature>
<sequence length="80" mass="9092">MSNNKSSKQNIIPPYLLEYIAKTCDDNDKEGILNTLEHVNKLMEKSIYEASSDPKDDPVFYKNRNIPKPEGKGSYQLSGK</sequence>
<dbReference type="AlphaFoldDB" id="A0A1I5ANM5"/>
<proteinExistence type="predicted"/>